<dbReference type="Pfam" id="PF13439">
    <property type="entry name" value="Glyco_transf_4"/>
    <property type="match status" value="1"/>
</dbReference>
<comment type="caution">
    <text evidence="3">The sequence shown here is derived from an EMBL/GenBank/DDBJ whole genome shotgun (WGS) entry which is preliminary data.</text>
</comment>
<dbReference type="PANTHER" id="PTHR12526:SF630">
    <property type="entry name" value="GLYCOSYLTRANSFERASE"/>
    <property type="match status" value="1"/>
</dbReference>
<sequence>MRILHVLNHTQRLNGNVHAAIDLACAQARLGHSVTLCSGGGSFDDLLRAHRIDVVRVDQRRRPLTILRAAFALDRHIRSADIVHAHMMTSALLAWPGCLLRGVSLVTTVHNAFERSAIAMGVGRRVIAVSAAVGRSMAQRGISVRRLRVVLNGTIGSPRVDLEPGQPSAAPRATPIPPAVETSTGRTADIPGSTGPRLLFIGGLHPRKGVTDLLVAFERVHAVDSRSRLTLVGEGPYEAAYREQAARMTCASAVTFAGGQSDPRPFLAAADVFVLPSLADPAPLVLSEARAAGCAVVATAVDGIPELLENGRAGILVPPSDPARLGHALLSLIKDPSELALWRRRSQYNIEHLGIDRVVRETLAVYAECLRPIVRRPPLAPVAQGRTRTAAGEWRD</sequence>
<feature type="domain" description="Glycosyltransferase subfamily 4-like N-terminal" evidence="2">
    <location>
        <begin position="19"/>
        <end position="153"/>
    </location>
</feature>
<dbReference type="GO" id="GO:0016757">
    <property type="term" value="F:glycosyltransferase activity"/>
    <property type="evidence" value="ECO:0007669"/>
    <property type="project" value="UniProtKB-KW"/>
</dbReference>
<proteinExistence type="predicted"/>
<dbReference type="Gene3D" id="3.40.50.2000">
    <property type="entry name" value="Glycogen Phosphorylase B"/>
    <property type="match status" value="2"/>
</dbReference>
<dbReference type="EMBL" id="JAUFPX010000017">
    <property type="protein sequence ID" value="MDN3592264.1"/>
    <property type="molecule type" value="Genomic_DNA"/>
</dbReference>
<accession>A0ABT8BJD1</accession>
<keyword evidence="4" id="KW-1185">Reference proteome</keyword>
<keyword evidence="3" id="KW-0328">Glycosyltransferase</keyword>
<evidence type="ECO:0000313" key="4">
    <source>
        <dbReference type="Proteomes" id="UP001224644"/>
    </source>
</evidence>
<keyword evidence="3" id="KW-0808">Transferase</keyword>
<dbReference type="InterPro" id="IPR028098">
    <property type="entry name" value="Glyco_trans_4-like_N"/>
</dbReference>
<dbReference type="Proteomes" id="UP001224644">
    <property type="component" value="Unassembled WGS sequence"/>
</dbReference>
<evidence type="ECO:0000313" key="3">
    <source>
        <dbReference type="EMBL" id="MDN3592264.1"/>
    </source>
</evidence>
<dbReference type="SUPFAM" id="SSF53756">
    <property type="entry name" value="UDP-Glycosyltransferase/glycogen phosphorylase"/>
    <property type="match status" value="1"/>
</dbReference>
<reference evidence="4" key="1">
    <citation type="journal article" date="2019" name="Int. J. Syst. Evol. Microbiol.">
        <title>The Global Catalogue of Microorganisms (GCM) 10K type strain sequencing project: providing services to taxonomists for standard genome sequencing and annotation.</title>
        <authorList>
            <consortium name="The Broad Institute Genomics Platform"/>
            <consortium name="The Broad Institute Genome Sequencing Center for Infectious Disease"/>
            <person name="Wu L."/>
            <person name="Ma J."/>
        </authorList>
    </citation>
    <scope>NUCLEOTIDE SEQUENCE [LARGE SCALE GENOMIC DNA]</scope>
    <source>
        <strain evidence="4">CECT 7069</strain>
    </source>
</reference>
<dbReference type="EC" id="2.4.-.-" evidence="3"/>
<organism evidence="3 4">
    <name type="scientific">Methylobacterium adhaesivum</name>
    <dbReference type="NCBI Taxonomy" id="333297"/>
    <lineage>
        <taxon>Bacteria</taxon>
        <taxon>Pseudomonadati</taxon>
        <taxon>Pseudomonadota</taxon>
        <taxon>Alphaproteobacteria</taxon>
        <taxon>Hyphomicrobiales</taxon>
        <taxon>Methylobacteriaceae</taxon>
        <taxon>Methylobacterium</taxon>
    </lineage>
</organism>
<gene>
    <name evidence="3" type="ORF">QWZ12_16850</name>
</gene>
<dbReference type="Pfam" id="PF13692">
    <property type="entry name" value="Glyco_trans_1_4"/>
    <property type="match status" value="1"/>
</dbReference>
<evidence type="ECO:0000259" key="2">
    <source>
        <dbReference type="Pfam" id="PF13439"/>
    </source>
</evidence>
<name>A0ABT8BJD1_9HYPH</name>
<dbReference type="PANTHER" id="PTHR12526">
    <property type="entry name" value="GLYCOSYLTRANSFERASE"/>
    <property type="match status" value="1"/>
</dbReference>
<evidence type="ECO:0000256" key="1">
    <source>
        <dbReference type="SAM" id="MobiDB-lite"/>
    </source>
</evidence>
<dbReference type="CDD" id="cd03801">
    <property type="entry name" value="GT4_PimA-like"/>
    <property type="match status" value="1"/>
</dbReference>
<feature type="region of interest" description="Disordered" evidence="1">
    <location>
        <begin position="161"/>
        <end position="188"/>
    </location>
</feature>
<protein>
    <submittedName>
        <fullName evidence="3">Glycosyltransferase family 4 protein</fullName>
        <ecNumber evidence="3">2.4.-.-</ecNumber>
    </submittedName>
</protein>